<sequence length="134" mass="15258">EDSSLLHLSGQSSKNEMLEQRKTLHHIHLKKTTTDKCWTYSAQAPERGLDQRDEAQEVFKDPTFFEHITLSLQIRLVHSVKHVFPKSFACSINQVSCMKVVHKQHADTKGQPTPTNASSQHKTAAHVTGIKRKY</sequence>
<feature type="region of interest" description="Disordered" evidence="1">
    <location>
        <begin position="106"/>
        <end position="134"/>
    </location>
</feature>
<protein>
    <submittedName>
        <fullName evidence="2">Uncharacterized protein</fullName>
    </submittedName>
</protein>
<feature type="non-terminal residue" evidence="2">
    <location>
        <position position="1"/>
    </location>
</feature>
<name>A0A1A8KYR7_NOTKU</name>
<gene>
    <name evidence="2" type="primary">Nfu_g_1_014955</name>
</gene>
<organism evidence="2">
    <name type="scientific">Nothobranchius kuhntae</name>
    <name type="common">Beira killifish</name>
    <dbReference type="NCBI Taxonomy" id="321403"/>
    <lineage>
        <taxon>Eukaryota</taxon>
        <taxon>Metazoa</taxon>
        <taxon>Chordata</taxon>
        <taxon>Craniata</taxon>
        <taxon>Vertebrata</taxon>
        <taxon>Euteleostomi</taxon>
        <taxon>Actinopterygii</taxon>
        <taxon>Neopterygii</taxon>
        <taxon>Teleostei</taxon>
        <taxon>Neoteleostei</taxon>
        <taxon>Acanthomorphata</taxon>
        <taxon>Ovalentaria</taxon>
        <taxon>Atherinomorphae</taxon>
        <taxon>Cyprinodontiformes</taxon>
        <taxon>Nothobranchiidae</taxon>
        <taxon>Nothobranchius</taxon>
    </lineage>
</organism>
<accession>A0A1A8KYR7</accession>
<evidence type="ECO:0000256" key="1">
    <source>
        <dbReference type="SAM" id="MobiDB-lite"/>
    </source>
</evidence>
<dbReference type="EMBL" id="HAEE01017251">
    <property type="protein sequence ID" value="SBR37301.1"/>
    <property type="molecule type" value="Transcribed_RNA"/>
</dbReference>
<dbReference type="AlphaFoldDB" id="A0A1A8KYR7"/>
<reference evidence="2" key="2">
    <citation type="submission" date="2016-06" db="EMBL/GenBank/DDBJ databases">
        <title>The genome of a short-lived fish provides insights into sex chromosome evolution and the genetic control of aging.</title>
        <authorList>
            <person name="Reichwald K."/>
            <person name="Felder M."/>
            <person name="Petzold A."/>
            <person name="Koch P."/>
            <person name="Groth M."/>
            <person name="Platzer M."/>
        </authorList>
    </citation>
    <scope>NUCLEOTIDE SEQUENCE</scope>
    <source>
        <tissue evidence="2">Brain</tissue>
    </source>
</reference>
<feature type="compositionally biased region" description="Polar residues" evidence="1">
    <location>
        <begin position="110"/>
        <end position="122"/>
    </location>
</feature>
<reference evidence="2" key="1">
    <citation type="submission" date="2016-05" db="EMBL/GenBank/DDBJ databases">
        <authorList>
            <person name="Lavstsen T."/>
            <person name="Jespersen J.S."/>
        </authorList>
    </citation>
    <scope>NUCLEOTIDE SEQUENCE</scope>
    <source>
        <tissue evidence="2">Brain</tissue>
    </source>
</reference>
<evidence type="ECO:0000313" key="2">
    <source>
        <dbReference type="EMBL" id="SBR37301.1"/>
    </source>
</evidence>
<proteinExistence type="predicted"/>